<dbReference type="Proteomes" id="UP000829398">
    <property type="component" value="Chromosome 8"/>
</dbReference>
<comment type="caution">
    <text evidence="1">The sequence shown here is derived from an EMBL/GenBank/DDBJ whole genome shotgun (WGS) entry which is preliminary data.</text>
</comment>
<dbReference type="EMBL" id="CM039177">
    <property type="protein sequence ID" value="KAH9699467.1"/>
    <property type="molecule type" value="Genomic_DNA"/>
</dbReference>
<proteinExistence type="predicted"/>
<name>A0ACB8IQW2_CITSI</name>
<protein>
    <submittedName>
        <fullName evidence="1">Leucine-rich repeat receptor-like protein kinase</fullName>
    </submittedName>
</protein>
<sequence>MRSLEMLNLSHNNLSDFIPRCFEEMNGLLYIDISYNELHGPIPNSTAFSDALMEALQGNEGLCGDIKGFQSCKASKSHKPASRKIWVVIVFPLLGTHCIGKGGQGSVYKANLPSGEIIAVKKFHSPLPGEMTYQQEFMNEVKALTEIRHRNIVKFYGVCSHVQHSFLVYEYLEIGSLAMVLSNDAAAKELGWTQRMNVIKGVADALSYLHNDCFPPIVHRDISSKNVLLDLEYEAHVSDFGIAKFLKPDSSNWTELVGTFGYVAPELAYTMKVTEKCDVYSFGILALEVIKGKHPRDFISSICSSSSNLDIALDEILDPRLPTPSCNIRDKLISIIEVAISCLDESPESRPTMQKVSQLLKI</sequence>
<evidence type="ECO:0000313" key="2">
    <source>
        <dbReference type="Proteomes" id="UP000829398"/>
    </source>
</evidence>
<keyword evidence="2" id="KW-1185">Reference proteome</keyword>
<reference evidence="2" key="1">
    <citation type="journal article" date="2023" name="Hortic. Res.">
        <title>A chromosome-level phased genome enabling allele-level studies in sweet orange: a case study on citrus Huanglongbing tolerance.</title>
        <authorList>
            <person name="Wu B."/>
            <person name="Yu Q."/>
            <person name="Deng Z."/>
            <person name="Duan Y."/>
            <person name="Luo F."/>
            <person name="Gmitter F. Jr."/>
        </authorList>
    </citation>
    <scope>NUCLEOTIDE SEQUENCE [LARGE SCALE GENOMIC DNA]</scope>
    <source>
        <strain evidence="2">cv. Valencia</strain>
    </source>
</reference>
<accession>A0ACB8IQW2</accession>
<gene>
    <name evidence="1" type="ORF">KPL71_024360</name>
</gene>
<evidence type="ECO:0000313" key="1">
    <source>
        <dbReference type="EMBL" id="KAH9699467.1"/>
    </source>
</evidence>
<organism evidence="1 2">
    <name type="scientific">Citrus sinensis</name>
    <name type="common">Sweet orange</name>
    <name type="synonym">Citrus aurantium var. sinensis</name>
    <dbReference type="NCBI Taxonomy" id="2711"/>
    <lineage>
        <taxon>Eukaryota</taxon>
        <taxon>Viridiplantae</taxon>
        <taxon>Streptophyta</taxon>
        <taxon>Embryophyta</taxon>
        <taxon>Tracheophyta</taxon>
        <taxon>Spermatophyta</taxon>
        <taxon>Magnoliopsida</taxon>
        <taxon>eudicotyledons</taxon>
        <taxon>Gunneridae</taxon>
        <taxon>Pentapetalae</taxon>
        <taxon>rosids</taxon>
        <taxon>malvids</taxon>
        <taxon>Sapindales</taxon>
        <taxon>Rutaceae</taxon>
        <taxon>Aurantioideae</taxon>
        <taxon>Citrus</taxon>
    </lineage>
</organism>